<protein>
    <recommendedName>
        <fullName evidence="4">Pr6Pr family membrane protein</fullName>
    </recommendedName>
</protein>
<dbReference type="RefSeq" id="WP_094474867.1">
    <property type="nucleotide sequence ID" value="NZ_NOXT01000123.1"/>
</dbReference>
<keyword evidence="1" id="KW-1133">Transmembrane helix</keyword>
<feature type="transmembrane region" description="Helical" evidence="1">
    <location>
        <begin position="137"/>
        <end position="158"/>
    </location>
</feature>
<dbReference type="AlphaFoldDB" id="A0A255Y742"/>
<dbReference type="OrthoDB" id="9809977at2"/>
<feature type="transmembrane region" description="Helical" evidence="1">
    <location>
        <begin position="12"/>
        <end position="30"/>
    </location>
</feature>
<feature type="transmembrane region" description="Helical" evidence="1">
    <location>
        <begin position="79"/>
        <end position="99"/>
    </location>
</feature>
<feature type="transmembrane region" description="Helical" evidence="1">
    <location>
        <begin position="42"/>
        <end position="67"/>
    </location>
</feature>
<dbReference type="InterPro" id="IPR049713">
    <property type="entry name" value="Pr6Pr-like"/>
</dbReference>
<organism evidence="2 3">
    <name type="scientific">Sandarakinorhabdus cyanobacteriorum</name>
    <dbReference type="NCBI Taxonomy" id="1981098"/>
    <lineage>
        <taxon>Bacteria</taxon>
        <taxon>Pseudomonadati</taxon>
        <taxon>Pseudomonadota</taxon>
        <taxon>Alphaproteobacteria</taxon>
        <taxon>Sphingomonadales</taxon>
        <taxon>Sphingosinicellaceae</taxon>
        <taxon>Sandarakinorhabdus</taxon>
    </lineage>
</organism>
<accession>A0A255Y742</accession>
<keyword evidence="1" id="KW-0812">Transmembrane</keyword>
<keyword evidence="1" id="KW-0472">Membrane</keyword>
<gene>
    <name evidence="2" type="ORF">CHU93_14490</name>
</gene>
<comment type="caution">
    <text evidence="2">The sequence shown here is derived from an EMBL/GenBank/DDBJ whole genome shotgun (WGS) entry which is preliminary data.</text>
</comment>
<evidence type="ECO:0008006" key="4">
    <source>
        <dbReference type="Google" id="ProtNLM"/>
    </source>
</evidence>
<evidence type="ECO:0000313" key="2">
    <source>
        <dbReference type="EMBL" id="OYQ25039.1"/>
    </source>
</evidence>
<proteinExistence type="predicted"/>
<evidence type="ECO:0000256" key="1">
    <source>
        <dbReference type="SAM" id="Phobius"/>
    </source>
</evidence>
<feature type="transmembrane region" description="Helical" evidence="1">
    <location>
        <begin position="111"/>
        <end position="130"/>
    </location>
</feature>
<evidence type="ECO:0000313" key="3">
    <source>
        <dbReference type="Proteomes" id="UP000216991"/>
    </source>
</evidence>
<name>A0A255Y742_9SPHN</name>
<sequence>MEDWLEPKARAAAAGIAMLTGGALFGQIALDMIEKGRGPFEAFGGLFGYFTIWSNGIVAMVAGWCGLIGRARGPGHPALLAASTVFILVVGGVYNTLLAGLNHPPTLLRELIDHVFHIAAPVLWPLWWLTLRPRRRLGWGHVWAVLPVPLLYCGWSLWRGGVTGKYAYFFIDVSLLGWNQVILNIAGFAALFAVLMAAAIAWDQRGRPRSR</sequence>
<dbReference type="NCBIfam" id="NF038065">
    <property type="entry name" value="Pr6Pr"/>
    <property type="match status" value="1"/>
</dbReference>
<dbReference type="EMBL" id="NOXT01000123">
    <property type="protein sequence ID" value="OYQ25039.1"/>
    <property type="molecule type" value="Genomic_DNA"/>
</dbReference>
<dbReference type="Proteomes" id="UP000216991">
    <property type="component" value="Unassembled WGS sequence"/>
</dbReference>
<feature type="transmembrane region" description="Helical" evidence="1">
    <location>
        <begin position="178"/>
        <end position="202"/>
    </location>
</feature>
<reference evidence="2 3" key="1">
    <citation type="submission" date="2017-07" db="EMBL/GenBank/DDBJ databases">
        <title>Sandarakinorhabdus cyanobacteriorum sp. nov., a novel bacterium isolated from cyanobacterial aggregates in a eutrophic lake.</title>
        <authorList>
            <person name="Cai H."/>
        </authorList>
    </citation>
    <scope>NUCLEOTIDE SEQUENCE [LARGE SCALE GENOMIC DNA]</scope>
    <source>
        <strain evidence="2 3">TH057</strain>
    </source>
</reference>
<keyword evidence="3" id="KW-1185">Reference proteome</keyword>